<accession>A0A507B9Q6</accession>
<dbReference type="InterPro" id="IPR052287">
    <property type="entry name" value="NHEJ_factor"/>
</dbReference>
<comment type="caution">
    <text evidence="11">The sequence shown here is derived from an EMBL/GenBank/DDBJ whole genome shotgun (WGS) entry which is preliminary data.</text>
</comment>
<dbReference type="OrthoDB" id="2155935at2759"/>
<organism evidence="11 12">
    <name type="scientific">Thyridium curvatum</name>
    <dbReference type="NCBI Taxonomy" id="1093900"/>
    <lineage>
        <taxon>Eukaryota</taxon>
        <taxon>Fungi</taxon>
        <taxon>Dikarya</taxon>
        <taxon>Ascomycota</taxon>
        <taxon>Pezizomycotina</taxon>
        <taxon>Sordariomycetes</taxon>
        <taxon>Sordariomycetidae</taxon>
        <taxon>Thyridiales</taxon>
        <taxon>Thyridiaceae</taxon>
        <taxon>Thyridium</taxon>
    </lineage>
</organism>
<dbReference type="GO" id="GO:0032807">
    <property type="term" value="C:DNA ligase IV complex"/>
    <property type="evidence" value="ECO:0007669"/>
    <property type="project" value="TreeGrafter"/>
</dbReference>
<dbReference type="STRING" id="1093900.A0A507B9Q6"/>
<dbReference type="PANTHER" id="PTHR32235">
    <property type="entry name" value="NON-HOMOLOGOUS END-JOINING FACTOR 1"/>
    <property type="match status" value="1"/>
</dbReference>
<comment type="subcellular location">
    <subcellularLocation>
        <location evidence="1">Nucleus</location>
    </subcellularLocation>
</comment>
<reference evidence="11 12" key="1">
    <citation type="submission" date="2019-06" db="EMBL/GenBank/DDBJ databases">
        <title>Draft genome sequence of the filamentous fungus Phialemoniopsis curvata isolated from diesel fuel.</title>
        <authorList>
            <person name="Varaljay V.A."/>
            <person name="Lyon W.J."/>
            <person name="Crouch A.L."/>
            <person name="Drake C.E."/>
            <person name="Hollomon J.M."/>
            <person name="Nadeau L.J."/>
            <person name="Nunn H.S."/>
            <person name="Stevenson B.S."/>
            <person name="Bojanowski C.L."/>
            <person name="Crookes-Goodson W.J."/>
        </authorList>
    </citation>
    <scope>NUCLEOTIDE SEQUENCE [LARGE SCALE GENOMIC DNA]</scope>
    <source>
        <strain evidence="11 12">D216</strain>
    </source>
</reference>
<protein>
    <recommendedName>
        <fullName evidence="7">Non-homologous end-joining factor 1</fullName>
    </recommendedName>
</protein>
<keyword evidence="4" id="KW-0234">DNA repair</keyword>
<feature type="compositionally biased region" description="Pro residues" evidence="8">
    <location>
        <begin position="364"/>
        <end position="378"/>
    </location>
</feature>
<evidence type="ECO:0000313" key="12">
    <source>
        <dbReference type="Proteomes" id="UP000319257"/>
    </source>
</evidence>
<evidence type="ECO:0000259" key="10">
    <source>
        <dbReference type="Pfam" id="PF21928"/>
    </source>
</evidence>
<feature type="region of interest" description="Disordered" evidence="8">
    <location>
        <begin position="270"/>
        <end position="534"/>
    </location>
</feature>
<feature type="compositionally biased region" description="Basic and acidic residues" evidence="8">
    <location>
        <begin position="494"/>
        <end position="521"/>
    </location>
</feature>
<feature type="compositionally biased region" description="Pro residues" evidence="8">
    <location>
        <begin position="404"/>
        <end position="414"/>
    </location>
</feature>
<dbReference type="Pfam" id="PF09302">
    <property type="entry name" value="XLF"/>
    <property type="match status" value="1"/>
</dbReference>
<dbReference type="GeneID" id="41971439"/>
<feature type="compositionally biased region" description="Basic residues" evidence="8">
    <location>
        <begin position="350"/>
        <end position="362"/>
    </location>
</feature>
<evidence type="ECO:0000256" key="3">
    <source>
        <dbReference type="ARBA" id="ARBA00023125"/>
    </source>
</evidence>
<keyword evidence="12" id="KW-1185">Reference proteome</keyword>
<evidence type="ECO:0000259" key="9">
    <source>
        <dbReference type="Pfam" id="PF09302"/>
    </source>
</evidence>
<dbReference type="GO" id="GO:0045027">
    <property type="term" value="F:DNA end binding"/>
    <property type="evidence" value="ECO:0007669"/>
    <property type="project" value="TreeGrafter"/>
</dbReference>
<dbReference type="InterPro" id="IPR038051">
    <property type="entry name" value="XRCC4-like_N_sf"/>
</dbReference>
<keyword evidence="3" id="KW-0238">DNA-binding</keyword>
<gene>
    <name evidence="11" type="ORF">E0L32_003992</name>
</gene>
<feature type="compositionally biased region" description="Pro residues" evidence="8">
    <location>
        <begin position="338"/>
        <end position="347"/>
    </location>
</feature>
<sequence>MSGPSWHPLPVAHHDIPTLLVSTSFTQSSYTVHITDMANIWSESLERKAICMRGFKEDTSIDPSEDSEQMGLFLGKIRATFEQDAPDHESTSLAVAGSADGDLVLRITCVLPKPLKPLKWPVYLKKSPGSAIATELVLPLIQAHHTRVEETDSLVSLLKEKDAVIAKLLDKHESMGTGLENIFTALSSKRKVTRAAAEDRIKGLAPFRESELRVRLERAHGGDSVDVKGLIQEAFGGKGLRYRSDLDIAASADLDTWWKNLDSGAGVQLVERKKEKSPAAAEAAPPTPTKPADDDDDFQVQATPPHLMSAKKREAGNKRAVPGDDDGTTDDEAAIPDSNPPPKPSSPAPKKSKLGAIGKKKQATPPPPPPKSPSPAPEEPAAEDVAMDDAASATASEHDANPESSPPPPPPPKSSQPKKGGLGRIGGGKAKAAEKTKSKSPSPELPPASQSTSKPAPKKLGQIGKKKETAPAGEPARGGEESSRGRGRTPAGDGAKEEKPRETSEERANRKREELEKELQRKAAAGPAKKKRKF</sequence>
<dbReference type="PANTHER" id="PTHR32235:SF1">
    <property type="entry name" value="NON-HOMOLOGOUS END-JOINING FACTOR 1"/>
    <property type="match status" value="1"/>
</dbReference>
<evidence type="ECO:0000256" key="6">
    <source>
        <dbReference type="ARBA" id="ARBA00025747"/>
    </source>
</evidence>
<dbReference type="CDD" id="cd22285">
    <property type="entry name" value="HD_XLF_N"/>
    <property type="match status" value="1"/>
</dbReference>
<name>A0A507B9Q6_9PEZI</name>
<evidence type="ECO:0000313" key="11">
    <source>
        <dbReference type="EMBL" id="TPX16343.1"/>
    </source>
</evidence>
<keyword evidence="2" id="KW-0227">DNA damage</keyword>
<evidence type="ECO:0000256" key="2">
    <source>
        <dbReference type="ARBA" id="ARBA00022763"/>
    </source>
</evidence>
<evidence type="ECO:0000256" key="8">
    <source>
        <dbReference type="SAM" id="MobiDB-lite"/>
    </source>
</evidence>
<evidence type="ECO:0000256" key="4">
    <source>
        <dbReference type="ARBA" id="ARBA00023204"/>
    </source>
</evidence>
<evidence type="ECO:0000256" key="5">
    <source>
        <dbReference type="ARBA" id="ARBA00023242"/>
    </source>
</evidence>
<feature type="compositionally biased region" description="Gly residues" evidence="8">
    <location>
        <begin position="420"/>
        <end position="429"/>
    </location>
</feature>
<dbReference type="InterPro" id="IPR053829">
    <property type="entry name" value="XLF-like_CC"/>
</dbReference>
<evidence type="ECO:0000256" key="7">
    <source>
        <dbReference type="ARBA" id="ARBA00044529"/>
    </source>
</evidence>
<evidence type="ECO:0000256" key="1">
    <source>
        <dbReference type="ARBA" id="ARBA00004123"/>
    </source>
</evidence>
<dbReference type="InterPro" id="IPR015381">
    <property type="entry name" value="XLF-like_N"/>
</dbReference>
<feature type="domain" description="XLF-like N-terminal" evidence="9">
    <location>
        <begin position="5"/>
        <end position="126"/>
    </location>
</feature>
<dbReference type="Pfam" id="PF21928">
    <property type="entry name" value="XLF_CC"/>
    <property type="match status" value="1"/>
</dbReference>
<keyword evidence="5" id="KW-0539">Nucleus</keyword>
<dbReference type="RefSeq" id="XP_030998054.1">
    <property type="nucleotide sequence ID" value="XM_031138354.1"/>
</dbReference>
<dbReference type="EMBL" id="SKBQ01000018">
    <property type="protein sequence ID" value="TPX16343.1"/>
    <property type="molecule type" value="Genomic_DNA"/>
</dbReference>
<dbReference type="AlphaFoldDB" id="A0A507B9Q6"/>
<proteinExistence type="inferred from homology"/>
<feature type="domain" description="XLF-like coiled-coil region" evidence="10">
    <location>
        <begin position="128"/>
        <end position="180"/>
    </location>
</feature>
<comment type="similarity">
    <text evidence="6">Belongs to the XRCC4-XLF family. XLF subfamily.</text>
</comment>
<dbReference type="GO" id="GO:0006303">
    <property type="term" value="P:double-strand break repair via nonhomologous end joining"/>
    <property type="evidence" value="ECO:0007669"/>
    <property type="project" value="TreeGrafter"/>
</dbReference>
<feature type="compositionally biased region" description="Acidic residues" evidence="8">
    <location>
        <begin position="323"/>
        <end position="334"/>
    </location>
</feature>
<dbReference type="Proteomes" id="UP000319257">
    <property type="component" value="Unassembled WGS sequence"/>
</dbReference>
<dbReference type="InParanoid" id="A0A507B9Q6"/>
<dbReference type="Gene3D" id="2.170.210.10">
    <property type="entry name" value="DNA double-strand break repair and VJ recombination XRCC4, N-terminal"/>
    <property type="match status" value="1"/>
</dbReference>